<name>A0ABV3FG37_9NOCA</name>
<reference evidence="3 4" key="1">
    <citation type="submission" date="2024-06" db="EMBL/GenBank/DDBJ databases">
        <title>The Natural Products Discovery Center: Release of the First 8490 Sequenced Strains for Exploring Actinobacteria Biosynthetic Diversity.</title>
        <authorList>
            <person name="Kalkreuter E."/>
            <person name="Kautsar S.A."/>
            <person name="Yang D."/>
            <person name="Bader C.D."/>
            <person name="Teijaro C.N."/>
            <person name="Fluegel L."/>
            <person name="Davis C.M."/>
            <person name="Simpson J.R."/>
            <person name="Lauterbach L."/>
            <person name="Steele A.D."/>
            <person name="Gui C."/>
            <person name="Meng S."/>
            <person name="Li G."/>
            <person name="Viehrig K."/>
            <person name="Ye F."/>
            <person name="Su P."/>
            <person name="Kiefer A.F."/>
            <person name="Nichols A."/>
            <person name="Cepeda A.J."/>
            <person name="Yan W."/>
            <person name="Fan B."/>
            <person name="Jiang Y."/>
            <person name="Adhikari A."/>
            <person name="Zheng C.-J."/>
            <person name="Schuster L."/>
            <person name="Cowan T.M."/>
            <person name="Smanski M.J."/>
            <person name="Chevrette M.G."/>
            <person name="De Carvalho L.P.S."/>
            <person name="Shen B."/>
        </authorList>
    </citation>
    <scope>NUCLEOTIDE SEQUENCE [LARGE SCALE GENOMIC DNA]</scope>
    <source>
        <strain evidence="3 4">NPDC050671</strain>
    </source>
</reference>
<comment type="caution">
    <text evidence="3">The sequence shown here is derived from an EMBL/GenBank/DDBJ whole genome shotgun (WGS) entry which is preliminary data.</text>
</comment>
<feature type="compositionally biased region" description="Low complexity" evidence="1">
    <location>
        <begin position="46"/>
        <end position="63"/>
    </location>
</feature>
<proteinExistence type="predicted"/>
<dbReference type="EMBL" id="JBFAIH010000020">
    <property type="protein sequence ID" value="MEV0366540.1"/>
    <property type="molecule type" value="Genomic_DNA"/>
</dbReference>
<feature type="compositionally biased region" description="Polar residues" evidence="1">
    <location>
        <begin position="36"/>
        <end position="45"/>
    </location>
</feature>
<feature type="domain" description="LytR/CpsA/Psr regulator C-terminal" evidence="2">
    <location>
        <begin position="100"/>
        <end position="185"/>
    </location>
</feature>
<sequence length="187" mass="17877">MSNSNPGSGGPPLRATAMVLIALSIVFAGLGAMSLSSADSESPDNAESSAASSTTALAAPRAGTTTTIAAAPTTAAVESGTTTAAAPSTTAAAGGVDRSAPVRVLNNSMVAGLASTTANELTARGWTNTSTGNYAATTLENTTVYYGPAPADEATAAAVAADIGATTAPMVPGLGDSSGVVVVVTGR</sequence>
<dbReference type="Pfam" id="PF13399">
    <property type="entry name" value="LytR_C"/>
    <property type="match status" value="1"/>
</dbReference>
<evidence type="ECO:0000313" key="4">
    <source>
        <dbReference type="Proteomes" id="UP001551658"/>
    </source>
</evidence>
<dbReference type="RefSeq" id="WP_357984683.1">
    <property type="nucleotide sequence ID" value="NZ_JBFAIH010000020.1"/>
</dbReference>
<evidence type="ECO:0000313" key="3">
    <source>
        <dbReference type="EMBL" id="MEV0366540.1"/>
    </source>
</evidence>
<gene>
    <name evidence="3" type="ORF">AB0H72_27975</name>
</gene>
<dbReference type="Gene3D" id="3.30.70.2390">
    <property type="match status" value="1"/>
</dbReference>
<organism evidence="3 4">
    <name type="scientific">Nocardia fusca</name>
    <dbReference type="NCBI Taxonomy" id="941183"/>
    <lineage>
        <taxon>Bacteria</taxon>
        <taxon>Bacillati</taxon>
        <taxon>Actinomycetota</taxon>
        <taxon>Actinomycetes</taxon>
        <taxon>Mycobacteriales</taxon>
        <taxon>Nocardiaceae</taxon>
        <taxon>Nocardia</taxon>
    </lineage>
</organism>
<keyword evidence="4" id="KW-1185">Reference proteome</keyword>
<feature type="region of interest" description="Disordered" evidence="1">
    <location>
        <begin position="36"/>
        <end position="63"/>
    </location>
</feature>
<evidence type="ECO:0000259" key="2">
    <source>
        <dbReference type="Pfam" id="PF13399"/>
    </source>
</evidence>
<dbReference type="Proteomes" id="UP001551658">
    <property type="component" value="Unassembled WGS sequence"/>
</dbReference>
<accession>A0ABV3FG37</accession>
<protein>
    <submittedName>
        <fullName evidence="3">LytR C-terminal domain-containing protein</fullName>
    </submittedName>
</protein>
<dbReference type="InterPro" id="IPR027381">
    <property type="entry name" value="LytR/CpsA/Psr_C"/>
</dbReference>
<evidence type="ECO:0000256" key="1">
    <source>
        <dbReference type="SAM" id="MobiDB-lite"/>
    </source>
</evidence>